<protein>
    <submittedName>
        <fullName evidence="1">Uncharacterized protein</fullName>
    </submittedName>
</protein>
<reference evidence="1 2" key="1">
    <citation type="submission" date="2024-10" db="EMBL/GenBank/DDBJ databases">
        <title>The Natural Products Discovery Center: Release of the First 8490 Sequenced Strains for Exploring Actinobacteria Biosynthetic Diversity.</title>
        <authorList>
            <person name="Kalkreuter E."/>
            <person name="Kautsar S.A."/>
            <person name="Yang D."/>
            <person name="Bader C.D."/>
            <person name="Teijaro C.N."/>
            <person name="Fluegel L."/>
            <person name="Davis C.M."/>
            <person name="Simpson J.R."/>
            <person name="Lauterbach L."/>
            <person name="Steele A.D."/>
            <person name="Gui C."/>
            <person name="Meng S."/>
            <person name="Li G."/>
            <person name="Viehrig K."/>
            <person name="Ye F."/>
            <person name="Su P."/>
            <person name="Kiefer A.F."/>
            <person name="Nichols A."/>
            <person name="Cepeda A.J."/>
            <person name="Yan W."/>
            <person name="Fan B."/>
            <person name="Jiang Y."/>
            <person name="Adhikari A."/>
            <person name="Zheng C.-J."/>
            <person name="Schuster L."/>
            <person name="Cowan T.M."/>
            <person name="Smanski M.J."/>
            <person name="Chevrette M.G."/>
            <person name="De Carvalho L.P.S."/>
            <person name="Shen B."/>
        </authorList>
    </citation>
    <scope>NUCLEOTIDE SEQUENCE [LARGE SCALE GENOMIC DNA]</scope>
    <source>
        <strain evidence="1 2">NPDC017990</strain>
    </source>
</reference>
<comment type="caution">
    <text evidence="1">The sequence shown here is derived from an EMBL/GenBank/DDBJ whole genome shotgun (WGS) entry which is preliminary data.</text>
</comment>
<evidence type="ECO:0000313" key="2">
    <source>
        <dbReference type="Proteomes" id="UP001610818"/>
    </source>
</evidence>
<accession>A0ABW7R3P2</accession>
<dbReference type="EMBL" id="JBIRGQ010000016">
    <property type="protein sequence ID" value="MFH8551888.1"/>
    <property type="molecule type" value="Genomic_DNA"/>
</dbReference>
<evidence type="ECO:0000313" key="1">
    <source>
        <dbReference type="EMBL" id="MFH8551888.1"/>
    </source>
</evidence>
<sequence>MPRGQGNTLGAALNSLLAAFGAKPKGRLASYKAKTWHARLVHLTQTHRGYAALEEAGLHVTHATLMKWLSDDEYNVRRSYRDIIAKAYEAAATTPPDPIPQAFKDHQFEIRGVVRTGDDERDRGANGSAPLRIDGRNGHWTSIEAMWREGELTDAAFEDDFIDFVICDDIGEGTDGWDFPGGRYIIT</sequence>
<keyword evidence="2" id="KW-1185">Reference proteome</keyword>
<proteinExistence type="predicted"/>
<dbReference type="Proteomes" id="UP001610818">
    <property type="component" value="Unassembled WGS sequence"/>
</dbReference>
<name>A0ABW7R3P2_9ACTN</name>
<gene>
    <name evidence="1" type="ORF">ACH4F9_43630</name>
</gene>
<dbReference type="RefSeq" id="WP_397718992.1">
    <property type="nucleotide sequence ID" value="NZ_JBIRGN010000016.1"/>
</dbReference>
<organism evidence="1 2">
    <name type="scientific">Streptomyces longisporoflavus</name>
    <dbReference type="NCBI Taxonomy" id="28044"/>
    <lineage>
        <taxon>Bacteria</taxon>
        <taxon>Bacillati</taxon>
        <taxon>Actinomycetota</taxon>
        <taxon>Actinomycetes</taxon>
        <taxon>Kitasatosporales</taxon>
        <taxon>Streptomycetaceae</taxon>
        <taxon>Streptomyces</taxon>
    </lineage>
</organism>